<accession>A0A449G632</accession>
<reference evidence="1" key="1">
    <citation type="submission" date="2019-02" db="EMBL/GenBank/DDBJ databases">
        <authorList>
            <consortium name="Pathogen Informatics"/>
        </authorList>
    </citation>
    <scope>NUCLEOTIDE SEQUENCE</scope>
    <source>
        <strain evidence="1">3012STDY6733949</strain>
    </source>
</reference>
<protein>
    <submittedName>
        <fullName evidence="1">Uncharacterized protein</fullName>
    </submittedName>
</protein>
<evidence type="ECO:0000313" key="1">
    <source>
        <dbReference type="EMBL" id="VFA81159.1"/>
    </source>
</evidence>
<proteinExistence type="predicted"/>
<dbReference type="RefSeq" id="WP_137353092.1">
    <property type="nucleotide sequence ID" value="NZ_CAACYE020000001.1"/>
</dbReference>
<dbReference type="EMBL" id="CAACYE010000005">
    <property type="protein sequence ID" value="VFA84368.1"/>
    <property type="molecule type" value="Genomic_DNA"/>
</dbReference>
<gene>
    <name evidence="1" type="ORF">NCTC1935_00113</name>
    <name evidence="2" type="ORF">NCTC1935_02197</name>
</gene>
<dbReference type="AlphaFoldDB" id="A0A449G632"/>
<dbReference type="EMBL" id="CAACYE010000004">
    <property type="protein sequence ID" value="VFA81159.1"/>
    <property type="molecule type" value="Genomic_DNA"/>
</dbReference>
<name>A0A449G632_NOCFR</name>
<sequence length="136" mass="14432">MSWRDSAPELVQNDLDGLLDSALSLAEQHLAERGGFFPFAMTVGLDGRVNVVNAVAEDAQTAKQRAVEALRSMRRRIRAAAVVVDVAVPASGSSGIEVHLEHAEGPAIGVLEPYAVRGGNVSVGALEGYRTEPVIW</sequence>
<organism evidence="1">
    <name type="scientific">Nocardia farcinica</name>
    <dbReference type="NCBI Taxonomy" id="37329"/>
    <lineage>
        <taxon>Bacteria</taxon>
        <taxon>Bacillati</taxon>
        <taxon>Actinomycetota</taxon>
        <taxon>Actinomycetes</taxon>
        <taxon>Mycobacteriales</taxon>
        <taxon>Nocardiaceae</taxon>
        <taxon>Nocardia</taxon>
    </lineage>
</organism>
<evidence type="ECO:0000313" key="2">
    <source>
        <dbReference type="EMBL" id="VFA84368.1"/>
    </source>
</evidence>